<keyword evidence="2 5" id="KW-0378">Hydrolase</keyword>
<dbReference type="Proteomes" id="UP000051295">
    <property type="component" value="Unassembled WGS sequence"/>
</dbReference>
<evidence type="ECO:0000256" key="3">
    <source>
        <dbReference type="ARBA" id="ARBA00023295"/>
    </source>
</evidence>
<dbReference type="EMBL" id="LAXJ01000008">
    <property type="protein sequence ID" value="KRS12723.1"/>
    <property type="molecule type" value="Genomic_DNA"/>
</dbReference>
<keyword evidence="4" id="KW-0732">Signal</keyword>
<gene>
    <name evidence="5" type="ORF">XM53_09035</name>
</gene>
<feature type="signal peptide" evidence="4">
    <location>
        <begin position="1"/>
        <end position="21"/>
    </location>
</feature>
<dbReference type="AlphaFoldDB" id="A0A0T5NUV8"/>
<keyword evidence="6" id="KW-1185">Reference proteome</keyword>
<dbReference type="InterPro" id="IPR018077">
    <property type="entry name" value="Glyco_hydro_fam25_subgr"/>
</dbReference>
<dbReference type="GO" id="GO:0009253">
    <property type="term" value="P:peptidoglycan catabolic process"/>
    <property type="evidence" value="ECO:0007669"/>
    <property type="project" value="InterPro"/>
</dbReference>
<dbReference type="Pfam" id="PF01183">
    <property type="entry name" value="Glyco_hydro_25"/>
    <property type="match status" value="1"/>
</dbReference>
<dbReference type="InterPro" id="IPR017853">
    <property type="entry name" value="GH"/>
</dbReference>
<dbReference type="GO" id="GO:0016998">
    <property type="term" value="P:cell wall macromolecule catabolic process"/>
    <property type="evidence" value="ECO:0007669"/>
    <property type="project" value="InterPro"/>
</dbReference>
<accession>A0A0T5NUV8</accession>
<name>A0A0T5NUV8_9RHOB</name>
<dbReference type="GO" id="GO:0016052">
    <property type="term" value="P:carbohydrate catabolic process"/>
    <property type="evidence" value="ECO:0007669"/>
    <property type="project" value="TreeGrafter"/>
</dbReference>
<organism evidence="5 6">
    <name type="scientific">Roseovarius atlanticus</name>
    <dbReference type="NCBI Taxonomy" id="1641875"/>
    <lineage>
        <taxon>Bacteria</taxon>
        <taxon>Pseudomonadati</taxon>
        <taxon>Pseudomonadota</taxon>
        <taxon>Alphaproteobacteria</taxon>
        <taxon>Rhodobacterales</taxon>
        <taxon>Roseobacteraceae</taxon>
        <taxon>Roseovarius</taxon>
    </lineage>
</organism>
<dbReference type="PANTHER" id="PTHR34135:SF2">
    <property type="entry name" value="LYSOZYME"/>
    <property type="match status" value="1"/>
</dbReference>
<keyword evidence="3" id="KW-0326">Glycosidase</keyword>
<dbReference type="PATRIC" id="fig|1641875.4.peg.4216"/>
<evidence type="ECO:0000256" key="1">
    <source>
        <dbReference type="ARBA" id="ARBA00010646"/>
    </source>
</evidence>
<dbReference type="PANTHER" id="PTHR34135">
    <property type="entry name" value="LYSOZYME"/>
    <property type="match status" value="1"/>
</dbReference>
<dbReference type="GO" id="GO:0003796">
    <property type="term" value="F:lysozyme activity"/>
    <property type="evidence" value="ECO:0007669"/>
    <property type="project" value="InterPro"/>
</dbReference>
<feature type="chain" id="PRO_5006663936" evidence="4">
    <location>
        <begin position="22"/>
        <end position="248"/>
    </location>
</feature>
<dbReference type="RefSeq" id="WP_057792507.1">
    <property type="nucleotide sequence ID" value="NZ_LAXJ01000008.1"/>
</dbReference>
<evidence type="ECO:0000256" key="2">
    <source>
        <dbReference type="ARBA" id="ARBA00022801"/>
    </source>
</evidence>
<protein>
    <submittedName>
        <fullName evidence="5">Glycoside hydrolase</fullName>
    </submittedName>
</protein>
<dbReference type="OrthoDB" id="9798192at2"/>
<proteinExistence type="inferred from homology"/>
<evidence type="ECO:0000313" key="6">
    <source>
        <dbReference type="Proteomes" id="UP000051295"/>
    </source>
</evidence>
<reference evidence="5 6" key="1">
    <citation type="submission" date="2015-04" db="EMBL/GenBank/DDBJ databases">
        <title>The draft genome sequence of Roseovarius sp.R12b.</title>
        <authorList>
            <person name="Li G."/>
            <person name="Lai Q."/>
            <person name="Shao Z."/>
            <person name="Yan P."/>
        </authorList>
    </citation>
    <scope>NUCLEOTIDE SEQUENCE [LARGE SCALE GENOMIC DNA]</scope>
    <source>
        <strain evidence="5 6">R12B</strain>
    </source>
</reference>
<dbReference type="SMART" id="SM00641">
    <property type="entry name" value="Glyco_25"/>
    <property type="match status" value="1"/>
</dbReference>
<dbReference type="InterPro" id="IPR002053">
    <property type="entry name" value="Glyco_hydro_25"/>
</dbReference>
<comment type="caution">
    <text evidence="5">The sequence shown here is derived from an EMBL/GenBank/DDBJ whole genome shotgun (WGS) entry which is preliminary data.</text>
</comment>
<dbReference type="PROSITE" id="PS51904">
    <property type="entry name" value="GLYCOSYL_HYDROL_F25_2"/>
    <property type="match status" value="1"/>
</dbReference>
<evidence type="ECO:0000313" key="5">
    <source>
        <dbReference type="EMBL" id="KRS12723.1"/>
    </source>
</evidence>
<dbReference type="SUPFAM" id="SSF51445">
    <property type="entry name" value="(Trans)glycosidases"/>
    <property type="match status" value="1"/>
</dbReference>
<evidence type="ECO:0000256" key="4">
    <source>
        <dbReference type="SAM" id="SignalP"/>
    </source>
</evidence>
<sequence>MIRFLVAALALCLLTLTSACAGPRFGDNDPVDWDGPPPWNYDIHGIDVARFQNDIDWGRVAQSGIEFAFIKATEGGDRLDPKFARNWAGAAQAGVRRGAYHFYYFCTPPEVQARWFIRNVPREGGALPPVIDLEWNPYSPTCTTRPPGAEVRRQARVFMDILERHYGQRPIIYTTLEFYRQTGIGQLNEEFWLRSTARTLATTYPGQSWSFWQYTGTGVVPGVAGGVDINVFAGNRATWQRWLRARTR</sequence>
<dbReference type="PROSITE" id="PS51257">
    <property type="entry name" value="PROKAR_LIPOPROTEIN"/>
    <property type="match status" value="1"/>
</dbReference>
<comment type="similarity">
    <text evidence="1">Belongs to the glycosyl hydrolase 25 family.</text>
</comment>
<dbReference type="STRING" id="1641875.XM53_09035"/>
<dbReference type="Gene3D" id="3.20.20.80">
    <property type="entry name" value="Glycosidases"/>
    <property type="match status" value="1"/>
</dbReference>